<keyword evidence="4" id="KW-1185">Reference proteome</keyword>
<dbReference type="STRING" id="578942.SAMN05216289_10746"/>
<dbReference type="AlphaFoldDB" id="A0A1I4X2V4"/>
<name>A0A1I4X2V4_9GAMM</name>
<feature type="domain" description="FIST" evidence="1">
    <location>
        <begin position="31"/>
        <end position="214"/>
    </location>
</feature>
<evidence type="ECO:0000313" key="3">
    <source>
        <dbReference type="EMBL" id="SFN19690.1"/>
    </source>
</evidence>
<dbReference type="Pfam" id="PF08495">
    <property type="entry name" value="FIST"/>
    <property type="match status" value="1"/>
</dbReference>
<gene>
    <name evidence="3" type="ORF">SAMN05216289_10746</name>
</gene>
<accession>A0A1I4X2V4</accession>
<dbReference type="Pfam" id="PF10442">
    <property type="entry name" value="FIST_C"/>
    <property type="match status" value="1"/>
</dbReference>
<evidence type="ECO:0000259" key="2">
    <source>
        <dbReference type="SMART" id="SM01204"/>
    </source>
</evidence>
<dbReference type="PANTHER" id="PTHR40252:SF2">
    <property type="entry name" value="BLR0328 PROTEIN"/>
    <property type="match status" value="1"/>
</dbReference>
<dbReference type="PANTHER" id="PTHR40252">
    <property type="entry name" value="BLR0328 PROTEIN"/>
    <property type="match status" value="1"/>
</dbReference>
<dbReference type="InterPro" id="IPR019494">
    <property type="entry name" value="FIST_C"/>
</dbReference>
<dbReference type="OrthoDB" id="378730at2"/>
<evidence type="ECO:0000313" key="4">
    <source>
        <dbReference type="Proteomes" id="UP000198575"/>
    </source>
</evidence>
<dbReference type="SMART" id="SM01204">
    <property type="entry name" value="FIST_C"/>
    <property type="match status" value="1"/>
</dbReference>
<evidence type="ECO:0000259" key="1">
    <source>
        <dbReference type="SMART" id="SM00897"/>
    </source>
</evidence>
<reference evidence="3 4" key="1">
    <citation type="submission" date="2016-10" db="EMBL/GenBank/DDBJ databases">
        <authorList>
            <person name="de Groot N.N."/>
        </authorList>
    </citation>
    <scope>NUCLEOTIDE SEQUENCE [LARGE SCALE GENOMIC DNA]</scope>
    <source>
        <strain evidence="3 4">CGMCC 1.7659</strain>
    </source>
</reference>
<feature type="domain" description="FIST C-domain" evidence="2">
    <location>
        <begin position="215"/>
        <end position="363"/>
    </location>
</feature>
<proteinExistence type="predicted"/>
<sequence length="380" mass="40701">MKEGQHEVFLEKAGIEALEGAIAQLRRNGAKSVMILACQGESWRPQTLSPLLQSLGLPVFGGIFPSIIHGGRRLSRGTLVIGFPDHFDVAIVSHLSQGAGVETQLQGLAPMLERAGSLITLVDGLSSNLETFVERLYEAVGVRTTVVGGGAGYLDLVPRPCLLSGSGMIEDAALLVAMPCGIDRGIAHGWKKLEGPFLVTRSHGNVLEELNFSGAFQTYRKLVEAHSGRSFDHEDFFAISKTYPLGIESIDGEFLVRDPIKQTGDTLVCVGEVPQNATLYLLKGESPTLIASAGQAASDALATRQRRLRESAPVGYTALVFDCISRVLFLDEAFADEIRAIEHALPGAERLYGALSIGEIASSRGGVIELMNKSTLVSLF</sequence>
<organism evidence="3 4">
    <name type="scientific">Dokdonella immobilis</name>
    <dbReference type="NCBI Taxonomy" id="578942"/>
    <lineage>
        <taxon>Bacteria</taxon>
        <taxon>Pseudomonadati</taxon>
        <taxon>Pseudomonadota</taxon>
        <taxon>Gammaproteobacteria</taxon>
        <taxon>Lysobacterales</taxon>
        <taxon>Rhodanobacteraceae</taxon>
        <taxon>Dokdonella</taxon>
    </lineage>
</organism>
<dbReference type="Proteomes" id="UP000198575">
    <property type="component" value="Unassembled WGS sequence"/>
</dbReference>
<protein>
    <submittedName>
        <fullName evidence="3">Uncharacterized conserved protein, contains FIST_N domain</fullName>
    </submittedName>
</protein>
<dbReference type="RefSeq" id="WP_092406470.1">
    <property type="nucleotide sequence ID" value="NZ_FOVF01000007.1"/>
</dbReference>
<dbReference type="EMBL" id="FOVF01000007">
    <property type="protein sequence ID" value="SFN19690.1"/>
    <property type="molecule type" value="Genomic_DNA"/>
</dbReference>
<dbReference type="InterPro" id="IPR013702">
    <property type="entry name" value="FIST_domain_N"/>
</dbReference>
<dbReference type="SMART" id="SM00897">
    <property type="entry name" value="FIST"/>
    <property type="match status" value="1"/>
</dbReference>